<keyword evidence="6 7" id="KW-0472">Membrane</keyword>
<evidence type="ECO:0000313" key="10">
    <source>
        <dbReference type="Proteomes" id="UP000051739"/>
    </source>
</evidence>
<dbReference type="EMBL" id="AZFN01000004">
    <property type="protein sequence ID" value="KRM03252.1"/>
    <property type="molecule type" value="Genomic_DNA"/>
</dbReference>
<dbReference type="PANTHER" id="PTHR40074:SF2">
    <property type="entry name" value="O-ACETYLTRANSFERASE WECH"/>
    <property type="match status" value="1"/>
</dbReference>
<keyword evidence="10" id="KW-1185">Reference proteome</keyword>
<feature type="transmembrane region" description="Helical" evidence="7">
    <location>
        <begin position="44"/>
        <end position="69"/>
    </location>
</feature>
<feature type="domain" description="Acyltransferase 3" evidence="8">
    <location>
        <begin position="4"/>
        <end position="335"/>
    </location>
</feature>
<dbReference type="PATRIC" id="fig|1423749.3.peg.1367"/>
<evidence type="ECO:0000259" key="8">
    <source>
        <dbReference type="Pfam" id="PF01757"/>
    </source>
</evidence>
<keyword evidence="5 7" id="KW-1133">Transmembrane helix</keyword>
<evidence type="ECO:0000256" key="6">
    <source>
        <dbReference type="ARBA" id="ARBA00023136"/>
    </source>
</evidence>
<protein>
    <recommendedName>
        <fullName evidence="8">Acyltransferase 3 domain-containing protein</fullName>
    </recommendedName>
</protein>
<sequence length="350" mass="40972">MKRNISLDILRILAIFFVIMAHVFEDAYNLPDLEHLSFSNVDAWSAYLGFTFGRLGVPIFLMLTGYFLVDRDWTQERISQFYRNNLLKLFVTWELWIAIYFLYSRFYLHANVDGGTYFQQAFFVEPVNMPNAWYMPMILGIYLFLPHVSITIKQMNSKILIFMSVLLGIYLFLVPTINQTLLIFKLPAISNQLDLSFSGGYYAMYVVLGYYMKKLKDQNFRLPWGLDVIVTIALIVMTAGYQVLAYRHGVSYNVWYDFIMLPLVSVFLFSLFNRLKIKVSGTKAIVDISNSSFGIFLIHYPIFVAMKYYLLPLHKNFGYLVLLSLIVYLVSLLIVYPLQKTRLGKWIFYK</sequence>
<evidence type="ECO:0000256" key="7">
    <source>
        <dbReference type="SAM" id="Phobius"/>
    </source>
</evidence>
<dbReference type="AlphaFoldDB" id="A0A0R1VI32"/>
<comment type="caution">
    <text evidence="9">The sequence shown here is derived from an EMBL/GenBank/DDBJ whole genome shotgun (WGS) entry which is preliminary data.</text>
</comment>
<evidence type="ECO:0000256" key="5">
    <source>
        <dbReference type="ARBA" id="ARBA00022989"/>
    </source>
</evidence>
<keyword evidence="3" id="KW-1003">Cell membrane</keyword>
<dbReference type="RefSeq" id="WP_056936845.1">
    <property type="nucleotide sequence ID" value="NZ_AZFN01000004.1"/>
</dbReference>
<evidence type="ECO:0000256" key="2">
    <source>
        <dbReference type="ARBA" id="ARBA00007400"/>
    </source>
</evidence>
<feature type="transmembrane region" description="Helical" evidence="7">
    <location>
        <begin position="293"/>
        <end position="311"/>
    </location>
</feature>
<feature type="transmembrane region" description="Helical" evidence="7">
    <location>
        <begin position="195"/>
        <end position="212"/>
    </location>
</feature>
<feature type="transmembrane region" description="Helical" evidence="7">
    <location>
        <begin position="7"/>
        <end position="24"/>
    </location>
</feature>
<feature type="transmembrane region" description="Helical" evidence="7">
    <location>
        <begin position="89"/>
        <end position="108"/>
    </location>
</feature>
<proteinExistence type="inferred from homology"/>
<evidence type="ECO:0000256" key="1">
    <source>
        <dbReference type="ARBA" id="ARBA00004651"/>
    </source>
</evidence>
<evidence type="ECO:0000313" key="9">
    <source>
        <dbReference type="EMBL" id="KRM03252.1"/>
    </source>
</evidence>
<gene>
    <name evidence="9" type="ORF">FC60_GL001336</name>
</gene>
<dbReference type="GO" id="GO:0005886">
    <property type="term" value="C:plasma membrane"/>
    <property type="evidence" value="ECO:0007669"/>
    <property type="project" value="UniProtKB-SubCell"/>
</dbReference>
<evidence type="ECO:0000256" key="3">
    <source>
        <dbReference type="ARBA" id="ARBA00022475"/>
    </source>
</evidence>
<comment type="subcellular location">
    <subcellularLocation>
        <location evidence="1">Cell membrane</location>
        <topology evidence="1">Multi-pass membrane protein</topology>
    </subcellularLocation>
</comment>
<feature type="transmembrane region" description="Helical" evidence="7">
    <location>
        <begin position="132"/>
        <end position="152"/>
    </location>
</feature>
<dbReference type="InterPro" id="IPR002656">
    <property type="entry name" value="Acyl_transf_3_dom"/>
</dbReference>
<organism evidence="9 10">
    <name type="scientific">Limosilactobacillus gastricus DSM 16045</name>
    <dbReference type="NCBI Taxonomy" id="1423749"/>
    <lineage>
        <taxon>Bacteria</taxon>
        <taxon>Bacillati</taxon>
        <taxon>Bacillota</taxon>
        <taxon>Bacilli</taxon>
        <taxon>Lactobacillales</taxon>
        <taxon>Lactobacillaceae</taxon>
        <taxon>Limosilactobacillus</taxon>
    </lineage>
</organism>
<dbReference type="GO" id="GO:0016413">
    <property type="term" value="F:O-acetyltransferase activity"/>
    <property type="evidence" value="ECO:0007669"/>
    <property type="project" value="TreeGrafter"/>
</dbReference>
<feature type="transmembrane region" description="Helical" evidence="7">
    <location>
        <begin position="159"/>
        <end position="183"/>
    </location>
</feature>
<name>A0A0R1VI32_9LACO</name>
<evidence type="ECO:0000256" key="4">
    <source>
        <dbReference type="ARBA" id="ARBA00022692"/>
    </source>
</evidence>
<keyword evidence="4 7" id="KW-0812">Transmembrane</keyword>
<dbReference type="PANTHER" id="PTHR40074">
    <property type="entry name" value="O-ACETYLTRANSFERASE WECH"/>
    <property type="match status" value="1"/>
</dbReference>
<comment type="similarity">
    <text evidence="2">Belongs to the acyltransferase 3 family.</text>
</comment>
<dbReference type="GO" id="GO:0009246">
    <property type="term" value="P:enterobacterial common antigen biosynthetic process"/>
    <property type="evidence" value="ECO:0007669"/>
    <property type="project" value="TreeGrafter"/>
</dbReference>
<reference evidence="9 10" key="1">
    <citation type="journal article" date="2015" name="Genome Announc.">
        <title>Expanding the biotechnology potential of lactobacilli through comparative genomics of 213 strains and associated genera.</title>
        <authorList>
            <person name="Sun Z."/>
            <person name="Harris H.M."/>
            <person name="McCann A."/>
            <person name="Guo C."/>
            <person name="Argimon S."/>
            <person name="Zhang W."/>
            <person name="Yang X."/>
            <person name="Jeffery I.B."/>
            <person name="Cooney J.C."/>
            <person name="Kagawa T.F."/>
            <person name="Liu W."/>
            <person name="Song Y."/>
            <person name="Salvetti E."/>
            <person name="Wrobel A."/>
            <person name="Rasinkangas P."/>
            <person name="Parkhill J."/>
            <person name="Rea M.C."/>
            <person name="O'Sullivan O."/>
            <person name="Ritari J."/>
            <person name="Douillard F.P."/>
            <person name="Paul Ross R."/>
            <person name="Yang R."/>
            <person name="Briner A.E."/>
            <person name="Felis G.E."/>
            <person name="de Vos W.M."/>
            <person name="Barrangou R."/>
            <person name="Klaenhammer T.R."/>
            <person name="Caufield P.W."/>
            <person name="Cui Y."/>
            <person name="Zhang H."/>
            <person name="O'Toole P.W."/>
        </authorList>
    </citation>
    <scope>NUCLEOTIDE SEQUENCE [LARGE SCALE GENOMIC DNA]</scope>
    <source>
        <strain evidence="9 10">DSM 16045</strain>
    </source>
</reference>
<feature type="transmembrane region" description="Helical" evidence="7">
    <location>
        <begin position="317"/>
        <end position="338"/>
    </location>
</feature>
<dbReference type="Pfam" id="PF01757">
    <property type="entry name" value="Acyl_transf_3"/>
    <property type="match status" value="1"/>
</dbReference>
<feature type="transmembrane region" description="Helical" evidence="7">
    <location>
        <begin position="224"/>
        <end position="242"/>
    </location>
</feature>
<feature type="transmembrane region" description="Helical" evidence="7">
    <location>
        <begin position="254"/>
        <end position="272"/>
    </location>
</feature>
<accession>A0A0R1VI32</accession>
<dbReference type="Proteomes" id="UP000051739">
    <property type="component" value="Unassembled WGS sequence"/>
</dbReference>